<evidence type="ECO:0000256" key="1">
    <source>
        <dbReference type="SAM" id="Phobius"/>
    </source>
</evidence>
<keyword evidence="1" id="KW-0812">Transmembrane</keyword>
<gene>
    <name evidence="2" type="ORF">FAZ19_23535</name>
</gene>
<keyword evidence="3" id="KW-1185">Reference proteome</keyword>
<evidence type="ECO:0000313" key="2">
    <source>
        <dbReference type="EMBL" id="TJY59714.1"/>
    </source>
</evidence>
<dbReference type="AlphaFoldDB" id="A0A4U0GN14"/>
<organism evidence="2 3">
    <name type="scientific">Sphingobacterium alkalisoli</name>
    <dbReference type="NCBI Taxonomy" id="1874115"/>
    <lineage>
        <taxon>Bacteria</taxon>
        <taxon>Pseudomonadati</taxon>
        <taxon>Bacteroidota</taxon>
        <taxon>Sphingobacteriia</taxon>
        <taxon>Sphingobacteriales</taxon>
        <taxon>Sphingobacteriaceae</taxon>
        <taxon>Sphingobacterium</taxon>
    </lineage>
</organism>
<protein>
    <submittedName>
        <fullName evidence="2">Uncharacterized protein</fullName>
    </submittedName>
</protein>
<dbReference type="EMBL" id="SUKA01000014">
    <property type="protein sequence ID" value="TJY59714.1"/>
    <property type="molecule type" value="Genomic_DNA"/>
</dbReference>
<feature type="transmembrane region" description="Helical" evidence="1">
    <location>
        <begin position="12"/>
        <end position="33"/>
    </location>
</feature>
<reference evidence="2 3" key="1">
    <citation type="submission" date="2019-04" db="EMBL/GenBank/DDBJ databases">
        <title>Sphingobacterium olei sp. nov., isolated from oil-contaminated soil.</title>
        <authorList>
            <person name="Liu B."/>
        </authorList>
    </citation>
    <scope>NUCLEOTIDE SEQUENCE [LARGE SCALE GENOMIC DNA]</scope>
    <source>
        <strain evidence="2 3">Y3L14</strain>
    </source>
</reference>
<dbReference type="RefSeq" id="WP_136823232.1">
    <property type="nucleotide sequence ID" value="NZ_BMJX01000015.1"/>
</dbReference>
<evidence type="ECO:0000313" key="3">
    <source>
        <dbReference type="Proteomes" id="UP000309872"/>
    </source>
</evidence>
<accession>A0A4U0GN14</accession>
<sequence length="124" mass="14652">MVELYNIPSQIYVYFIGIITVVVFISEWIKYFIVKKALKGHIKFELKQNGCILLDYTFLRFSSGKFDVAWFYFLYPHLATGLHRNRYYVDLKVKDAQGITKVITVRIQSVYFFQVENITYAPVS</sequence>
<keyword evidence="1" id="KW-0472">Membrane</keyword>
<dbReference type="Proteomes" id="UP000309872">
    <property type="component" value="Unassembled WGS sequence"/>
</dbReference>
<name>A0A4U0GN14_9SPHI</name>
<comment type="caution">
    <text evidence="2">The sequence shown here is derived from an EMBL/GenBank/DDBJ whole genome shotgun (WGS) entry which is preliminary data.</text>
</comment>
<keyword evidence="1" id="KW-1133">Transmembrane helix</keyword>
<proteinExistence type="predicted"/>